<evidence type="ECO:0000256" key="4">
    <source>
        <dbReference type="ARBA" id="ARBA00035656"/>
    </source>
</evidence>
<protein>
    <recommendedName>
        <fullName evidence="5">Cilia-and flagella-associated protein 96</fullName>
    </recommendedName>
</protein>
<reference evidence="7" key="1">
    <citation type="journal article" date="2022" name="bioRxiv">
        <title>Sequencing and chromosome-scale assembly of the giantPleurodeles waltlgenome.</title>
        <authorList>
            <person name="Brown T."/>
            <person name="Elewa A."/>
            <person name="Iarovenko S."/>
            <person name="Subramanian E."/>
            <person name="Araus A.J."/>
            <person name="Petzold A."/>
            <person name="Susuki M."/>
            <person name="Suzuki K.-i.T."/>
            <person name="Hayashi T."/>
            <person name="Toyoda A."/>
            <person name="Oliveira C."/>
            <person name="Osipova E."/>
            <person name="Leigh N.D."/>
            <person name="Simon A."/>
            <person name="Yun M.H."/>
        </authorList>
    </citation>
    <scope>NUCLEOTIDE SEQUENCE</scope>
    <source>
        <strain evidence="7">20211129_DDA</strain>
        <tissue evidence="7">Liver</tissue>
    </source>
</reference>
<keyword evidence="8" id="KW-1185">Reference proteome</keyword>
<evidence type="ECO:0000256" key="6">
    <source>
        <dbReference type="SAM" id="MobiDB-lite"/>
    </source>
</evidence>
<evidence type="ECO:0000313" key="8">
    <source>
        <dbReference type="Proteomes" id="UP001066276"/>
    </source>
</evidence>
<evidence type="ECO:0000256" key="5">
    <source>
        <dbReference type="ARBA" id="ARBA00035693"/>
    </source>
</evidence>
<accession>A0AAV7WUD8</accession>
<dbReference type="EMBL" id="JANPWB010000001">
    <property type="protein sequence ID" value="KAJ1215499.1"/>
    <property type="molecule type" value="Genomic_DNA"/>
</dbReference>
<dbReference type="Proteomes" id="UP001066276">
    <property type="component" value="Chromosome 1_1"/>
</dbReference>
<evidence type="ECO:0000256" key="3">
    <source>
        <dbReference type="ARBA" id="ARBA00023212"/>
    </source>
</evidence>
<evidence type="ECO:0000313" key="7">
    <source>
        <dbReference type="EMBL" id="KAJ1215499.1"/>
    </source>
</evidence>
<name>A0AAV7WUD8_PLEWA</name>
<organism evidence="7 8">
    <name type="scientific">Pleurodeles waltl</name>
    <name type="common">Iberian ribbed newt</name>
    <dbReference type="NCBI Taxonomy" id="8319"/>
    <lineage>
        <taxon>Eukaryota</taxon>
        <taxon>Metazoa</taxon>
        <taxon>Chordata</taxon>
        <taxon>Craniata</taxon>
        <taxon>Vertebrata</taxon>
        <taxon>Euteleostomi</taxon>
        <taxon>Amphibia</taxon>
        <taxon>Batrachia</taxon>
        <taxon>Caudata</taxon>
        <taxon>Salamandroidea</taxon>
        <taxon>Salamandridae</taxon>
        <taxon>Pleurodelinae</taxon>
        <taxon>Pleurodeles</taxon>
    </lineage>
</organism>
<sequence>MKSALQAGYFDPVFKRVFDSEAYSDPVKQRRQFRILESKKNVGKAFRPNDGEKMRSGLGSYYGTIGGPVPAFSAESKSRDAYKAPGKNFYTNPPKHGTGYGYPGLTIGKQYEHSSDNYDISTEMNKTENERHRKQLKGGPFRLNMYPREYFDLNPYHSDRPLPPLKKTDEKRRDVKPFKPSSPAKEPGGMKAGTFDPYPLHSDDPYRPLFVKSDTGAKGGRLFHPPSGPKSRPVQSILAAHVVKSMTPMNYKTVHLASY</sequence>
<dbReference type="AlphaFoldDB" id="A0AAV7WUD8"/>
<evidence type="ECO:0000256" key="1">
    <source>
        <dbReference type="ARBA" id="ARBA00004300"/>
    </source>
</evidence>
<evidence type="ECO:0000256" key="2">
    <source>
        <dbReference type="ARBA" id="ARBA00022490"/>
    </source>
</evidence>
<dbReference type="InterPro" id="IPR029358">
    <property type="entry name" value="CFAP96"/>
</dbReference>
<proteinExistence type="inferred from homology"/>
<dbReference type="PANTHER" id="PTHR31144:SF1">
    <property type="entry name" value="UPF0602 PROTEIN C4ORF47"/>
    <property type="match status" value="1"/>
</dbReference>
<keyword evidence="2" id="KW-0963">Cytoplasm</keyword>
<dbReference type="GO" id="GO:0005881">
    <property type="term" value="C:cytoplasmic microtubule"/>
    <property type="evidence" value="ECO:0007669"/>
    <property type="project" value="TreeGrafter"/>
</dbReference>
<feature type="compositionally biased region" description="Basic and acidic residues" evidence="6">
    <location>
        <begin position="166"/>
        <end position="177"/>
    </location>
</feature>
<gene>
    <name evidence="7" type="ORF">NDU88_003107</name>
</gene>
<dbReference type="PANTHER" id="PTHR31144">
    <property type="entry name" value="UPF0602 PROTEIN C4ORF47"/>
    <property type="match status" value="1"/>
</dbReference>
<keyword evidence="3" id="KW-0206">Cytoskeleton</keyword>
<comment type="similarity">
    <text evidence="4">Belongs to the CFAP96 family.</text>
</comment>
<comment type="caution">
    <text evidence="7">The sequence shown here is derived from an EMBL/GenBank/DDBJ whole genome shotgun (WGS) entry which is preliminary data.</text>
</comment>
<feature type="region of interest" description="Disordered" evidence="6">
    <location>
        <begin position="153"/>
        <end position="192"/>
    </location>
</feature>
<dbReference type="GO" id="GO:0005813">
    <property type="term" value="C:centrosome"/>
    <property type="evidence" value="ECO:0007669"/>
    <property type="project" value="UniProtKB-SubCell"/>
</dbReference>
<dbReference type="Pfam" id="PF15239">
    <property type="entry name" value="CFAP96-like"/>
    <property type="match status" value="1"/>
</dbReference>
<comment type="subcellular location">
    <subcellularLocation>
        <location evidence="1">Cytoplasm</location>
        <location evidence="1">Cytoskeleton</location>
        <location evidence="1">Microtubule organizing center</location>
        <location evidence="1">Centrosome</location>
    </subcellularLocation>
</comment>